<feature type="region of interest" description="Disordered" evidence="1">
    <location>
        <begin position="116"/>
        <end position="153"/>
    </location>
</feature>
<comment type="caution">
    <text evidence="2">The sequence shown here is derived from an EMBL/GenBank/DDBJ whole genome shotgun (WGS) entry which is preliminary data.</text>
</comment>
<reference evidence="2 3" key="1">
    <citation type="submission" date="2017-03" db="EMBL/GenBank/DDBJ databases">
        <title>Genomes of endolithic fungi from Antarctica.</title>
        <authorList>
            <person name="Coleine C."/>
            <person name="Masonjones S."/>
            <person name="Stajich J.E."/>
        </authorList>
    </citation>
    <scope>NUCLEOTIDE SEQUENCE [LARGE SCALE GENOMIC DNA]</scope>
    <source>
        <strain evidence="2 3">CCFEE 6315</strain>
    </source>
</reference>
<sequence length="153" mass="17452">MEAWLRSPPKSYKVRVLDLDHPLIQSEVHETGQTFTCVRRIVGGTIKNEVLKREYGEQFWSTMGHYFKRSMLVAAAEDIGAEYKDLCEGFDCRKEPAPLEKDVSLSNAANIAAIRRYGGDELESEDEEDEEDEEDVQIRRGEDEAEAGSDFLF</sequence>
<dbReference type="Proteomes" id="UP000308549">
    <property type="component" value="Unassembled WGS sequence"/>
</dbReference>
<protein>
    <submittedName>
        <fullName evidence="2">Uncharacterized protein</fullName>
    </submittedName>
</protein>
<organism evidence="2 3">
    <name type="scientific">Salinomyces thailandicus</name>
    <dbReference type="NCBI Taxonomy" id="706561"/>
    <lineage>
        <taxon>Eukaryota</taxon>
        <taxon>Fungi</taxon>
        <taxon>Dikarya</taxon>
        <taxon>Ascomycota</taxon>
        <taxon>Pezizomycotina</taxon>
        <taxon>Dothideomycetes</taxon>
        <taxon>Dothideomycetidae</taxon>
        <taxon>Mycosphaerellales</taxon>
        <taxon>Teratosphaeriaceae</taxon>
        <taxon>Salinomyces</taxon>
    </lineage>
</organism>
<dbReference type="EMBL" id="NAJL01000051">
    <property type="protein sequence ID" value="TKA23765.1"/>
    <property type="molecule type" value="Genomic_DNA"/>
</dbReference>
<proteinExistence type="predicted"/>
<name>A0A4U0TPU6_9PEZI</name>
<accession>A0A4U0TPU6</accession>
<evidence type="ECO:0000313" key="2">
    <source>
        <dbReference type="EMBL" id="TKA23765.1"/>
    </source>
</evidence>
<dbReference type="AlphaFoldDB" id="A0A4U0TPU6"/>
<evidence type="ECO:0000256" key="1">
    <source>
        <dbReference type="SAM" id="MobiDB-lite"/>
    </source>
</evidence>
<feature type="compositionally biased region" description="Acidic residues" evidence="1">
    <location>
        <begin position="120"/>
        <end position="135"/>
    </location>
</feature>
<keyword evidence="3" id="KW-1185">Reference proteome</keyword>
<evidence type="ECO:0000313" key="3">
    <source>
        <dbReference type="Proteomes" id="UP000308549"/>
    </source>
</evidence>
<gene>
    <name evidence="2" type="ORF">B0A50_07047</name>
</gene>